<evidence type="ECO:0000313" key="2">
    <source>
        <dbReference type="EMBL" id="OAE19311.1"/>
    </source>
</evidence>
<feature type="region of interest" description="Disordered" evidence="1">
    <location>
        <begin position="1"/>
        <end position="98"/>
    </location>
</feature>
<protein>
    <submittedName>
        <fullName evidence="2">Uncharacterized protein</fullName>
    </submittedName>
</protein>
<dbReference type="AlphaFoldDB" id="A0A176VG66"/>
<name>A0A176VG66_MARPO</name>
<feature type="compositionally biased region" description="Polar residues" evidence="1">
    <location>
        <begin position="38"/>
        <end position="73"/>
    </location>
</feature>
<proteinExistence type="predicted"/>
<reference evidence="2" key="1">
    <citation type="submission" date="2016-03" db="EMBL/GenBank/DDBJ databases">
        <title>Mechanisms controlling the formation of the plant cell surface in tip-growing cells are functionally conserved among land plants.</title>
        <authorList>
            <person name="Honkanen S."/>
            <person name="Jones V.A."/>
            <person name="Morieri G."/>
            <person name="Champion C."/>
            <person name="Hetherington A.J."/>
            <person name="Kelly S."/>
            <person name="Saint-Marcoux D."/>
            <person name="Proust H."/>
            <person name="Prescott H."/>
            <person name="Dolan L."/>
        </authorList>
    </citation>
    <scope>NUCLEOTIDE SEQUENCE [LARGE SCALE GENOMIC DNA]</scope>
    <source>
        <tissue evidence="2">Whole gametophyte</tissue>
    </source>
</reference>
<organism evidence="2 3">
    <name type="scientific">Marchantia polymorpha subsp. ruderalis</name>
    <dbReference type="NCBI Taxonomy" id="1480154"/>
    <lineage>
        <taxon>Eukaryota</taxon>
        <taxon>Viridiplantae</taxon>
        <taxon>Streptophyta</taxon>
        <taxon>Embryophyta</taxon>
        <taxon>Marchantiophyta</taxon>
        <taxon>Marchantiopsida</taxon>
        <taxon>Marchantiidae</taxon>
        <taxon>Marchantiales</taxon>
        <taxon>Marchantiaceae</taxon>
        <taxon>Marchantia</taxon>
    </lineage>
</organism>
<feature type="compositionally biased region" description="Polar residues" evidence="1">
    <location>
        <begin position="272"/>
        <end position="298"/>
    </location>
</feature>
<gene>
    <name evidence="2" type="ORF">AXG93_1860s1200</name>
</gene>
<evidence type="ECO:0000313" key="3">
    <source>
        <dbReference type="Proteomes" id="UP000077202"/>
    </source>
</evidence>
<evidence type="ECO:0000256" key="1">
    <source>
        <dbReference type="SAM" id="MobiDB-lite"/>
    </source>
</evidence>
<dbReference type="Proteomes" id="UP000077202">
    <property type="component" value="Unassembled WGS sequence"/>
</dbReference>
<keyword evidence="3" id="KW-1185">Reference proteome</keyword>
<sequence>MDTAKHLNTSPAVLAMDSTQEDTHQTTRRPPDDKGGTSARSFLKDSNTPTASHSQVSCSAEQRNSVTMASKPQRTIEVAPESTSEGSNKIKHSEGDNDADLAEASVPIKQSSENIDIDLNAAMEKLSHVSLEITKDDRKRKKGEKDTSTAVMYVFNREKERNNILSNTRITYLRQDFVLVKWTMSAEDPNFITDRYPLWASCNLKGKASDEKTQDQTPISLSQATRNDTHNTLEQQRPIRETRTKKTTSREVTAEAEDGKQSPSEDQPRPTRLQNKASQPDKSALSNQKSSTIQDTRMQYTTLQDTLSMRKLGITETGKGEGCAERSRRTMTDEITITISSAPTLRRMKNASQRKKSSASEVAIRARGTKRKLPATSEQIGSKTKVDKSAQVVEERTEQMPNCQHAFILRFGANPKTAT</sequence>
<feature type="region of interest" description="Disordered" evidence="1">
    <location>
        <begin position="207"/>
        <end position="298"/>
    </location>
</feature>
<feature type="region of interest" description="Disordered" evidence="1">
    <location>
        <begin position="349"/>
        <end position="388"/>
    </location>
</feature>
<feature type="compositionally biased region" description="Polar residues" evidence="1">
    <location>
        <begin position="1"/>
        <end position="11"/>
    </location>
</feature>
<comment type="caution">
    <text evidence="2">The sequence shown here is derived from an EMBL/GenBank/DDBJ whole genome shotgun (WGS) entry which is preliminary data.</text>
</comment>
<feature type="compositionally biased region" description="Polar residues" evidence="1">
    <location>
        <begin position="215"/>
        <end position="226"/>
    </location>
</feature>
<accession>A0A176VG66</accession>
<dbReference type="EMBL" id="LVLJ01003902">
    <property type="protein sequence ID" value="OAE19311.1"/>
    <property type="molecule type" value="Genomic_DNA"/>
</dbReference>
<feature type="compositionally biased region" description="Basic and acidic residues" evidence="1">
    <location>
        <begin position="21"/>
        <end position="35"/>
    </location>
</feature>
<feature type="compositionally biased region" description="Basic and acidic residues" evidence="1">
    <location>
        <begin position="227"/>
        <end position="260"/>
    </location>
</feature>